<dbReference type="GO" id="GO:0035973">
    <property type="term" value="P:aggrephagy"/>
    <property type="evidence" value="ECO:0007669"/>
    <property type="project" value="TreeGrafter"/>
</dbReference>
<feature type="compositionally biased region" description="Acidic residues" evidence="12">
    <location>
        <begin position="430"/>
        <end position="445"/>
    </location>
</feature>
<dbReference type="GO" id="GO:0019786">
    <property type="term" value="F:protein-phosphatidylethanolamide deconjugating activity"/>
    <property type="evidence" value="ECO:0007669"/>
    <property type="project" value="InterPro"/>
</dbReference>
<evidence type="ECO:0000259" key="13">
    <source>
        <dbReference type="Pfam" id="PF03416"/>
    </source>
</evidence>
<dbReference type="InterPro" id="IPR046792">
    <property type="entry name" value="Peptidase_C54_cat"/>
</dbReference>
<comment type="similarity">
    <text evidence="2 11">Belongs to the peptidase C54 family.</text>
</comment>
<dbReference type="PANTHER" id="PTHR22624">
    <property type="entry name" value="CYSTEINE PROTEASE ATG4"/>
    <property type="match status" value="1"/>
</dbReference>
<keyword evidence="7" id="KW-0788">Thiol protease</keyword>
<evidence type="ECO:0000256" key="11">
    <source>
        <dbReference type="RuleBase" id="RU363115"/>
    </source>
</evidence>
<dbReference type="OrthoDB" id="2960936at2759"/>
<organism evidence="14 15">
    <name type="scientific">Lophium mytilinum</name>
    <dbReference type="NCBI Taxonomy" id="390894"/>
    <lineage>
        <taxon>Eukaryota</taxon>
        <taxon>Fungi</taxon>
        <taxon>Dikarya</taxon>
        <taxon>Ascomycota</taxon>
        <taxon>Pezizomycotina</taxon>
        <taxon>Dothideomycetes</taxon>
        <taxon>Pleosporomycetidae</taxon>
        <taxon>Mytilinidiales</taxon>
        <taxon>Mytilinidiaceae</taxon>
        <taxon>Lophium</taxon>
    </lineage>
</organism>
<feature type="region of interest" description="Disordered" evidence="12">
    <location>
        <begin position="417"/>
        <end position="447"/>
    </location>
</feature>
<evidence type="ECO:0000256" key="9">
    <source>
        <dbReference type="ARBA" id="ARBA00023006"/>
    </source>
</evidence>
<dbReference type="InterPro" id="IPR038765">
    <property type="entry name" value="Papain-like_cys_pep_sf"/>
</dbReference>
<accession>A0A6A6RAH1</accession>
<keyword evidence="15" id="KW-1185">Reference proteome</keyword>
<evidence type="ECO:0000313" key="14">
    <source>
        <dbReference type="EMBL" id="KAF2501788.1"/>
    </source>
</evidence>
<feature type="region of interest" description="Disordered" evidence="12">
    <location>
        <begin position="39"/>
        <end position="76"/>
    </location>
</feature>
<dbReference type="Pfam" id="PF03416">
    <property type="entry name" value="Peptidase_C54"/>
    <property type="match status" value="1"/>
</dbReference>
<dbReference type="InterPro" id="IPR005078">
    <property type="entry name" value="Peptidase_C54"/>
</dbReference>
<comment type="subcellular location">
    <subcellularLocation>
        <location evidence="11">Nucleus</location>
    </subcellularLocation>
    <subcellularLocation>
        <location evidence="11">Cytoplasm</location>
    </subcellularLocation>
    <subcellularLocation>
        <location evidence="1">Preautophagosomal structure</location>
    </subcellularLocation>
</comment>
<evidence type="ECO:0000256" key="5">
    <source>
        <dbReference type="ARBA" id="ARBA00022670"/>
    </source>
</evidence>
<dbReference type="SUPFAM" id="SSF54001">
    <property type="entry name" value="Cysteine proteinases"/>
    <property type="match status" value="1"/>
</dbReference>
<evidence type="ECO:0000256" key="3">
    <source>
        <dbReference type="ARBA" id="ARBA00022448"/>
    </source>
</evidence>
<evidence type="ECO:0000256" key="7">
    <source>
        <dbReference type="ARBA" id="ARBA00022807"/>
    </source>
</evidence>
<sequence>MNNVERVGRHIVRTFYDPAPVNDDDAPIWCLGVRYDSKPTTNGHPSSPPVQKSPPVQRSPEPATKVEEEQTPAVEEDSWIHAKCEEPVKQLEIPKPIVDPASASVYGGWPQDFLDDFESRIWMTYRSGFTPMPRSQDPKATAAMSFRVRLQNLNQRGFTSDTGFGCMIRSGQCILANALANIRLGRAWRRHSPSTDEEESRVLSLFADDPKAPFSIHKFVERGAIACGKYPGEWFGPSATARCIQDLANEHKEAGLRVYITGDGSDVYEDSFLEIAKDEDGTFHPTLILIGTRLGIDKITPAYWNSLKASLQMSQSVGIAGGRPSASHYFVGTQGNSLFYLDPHNTRRFLPHPSPPASLAPEEVDTCHTRRLHRIDIKETDPSMLVAFLIKDAADWADWRATVQGAQGKAIIHIAPQAPPRTEERAGAVDEVESFDEHDEDEGSDWGEASAAVSANTEGEVVVERPVAEAPIMVNTPSVEAPVMVNTPSVETPMIVHTPSVEAPVVVDAPTPEAPVVVDAPRKPES</sequence>
<protein>
    <recommendedName>
        <fullName evidence="11">Cysteine protease</fullName>
        <ecNumber evidence="11">3.4.22.-</ecNumber>
    </recommendedName>
</protein>
<dbReference type="GO" id="GO:0016485">
    <property type="term" value="P:protein processing"/>
    <property type="evidence" value="ECO:0007669"/>
    <property type="project" value="TreeGrafter"/>
</dbReference>
<evidence type="ECO:0000256" key="2">
    <source>
        <dbReference type="ARBA" id="ARBA00010958"/>
    </source>
</evidence>
<dbReference type="GO" id="GO:0034727">
    <property type="term" value="P:piecemeal microautophagy of the nucleus"/>
    <property type="evidence" value="ECO:0007669"/>
    <property type="project" value="TreeGrafter"/>
</dbReference>
<comment type="catalytic activity">
    <reaction evidence="10">
        <text>[protein]-C-terminal L-amino acid-glycyl-phosphatidylethanolamide + H2O = [protein]-C-terminal L-amino acid-glycine + a 1,2-diacyl-sn-glycero-3-phosphoethanolamine</text>
        <dbReference type="Rhea" id="RHEA:67548"/>
        <dbReference type="Rhea" id="RHEA-COMP:17323"/>
        <dbReference type="Rhea" id="RHEA-COMP:17324"/>
        <dbReference type="ChEBI" id="CHEBI:15377"/>
        <dbReference type="ChEBI" id="CHEBI:64612"/>
        <dbReference type="ChEBI" id="CHEBI:172940"/>
        <dbReference type="ChEBI" id="CHEBI:172941"/>
    </reaction>
    <physiologicalReaction direction="left-to-right" evidence="10">
        <dbReference type="Rhea" id="RHEA:67549"/>
    </physiologicalReaction>
</comment>
<evidence type="ECO:0000256" key="10">
    <source>
        <dbReference type="ARBA" id="ARBA00029362"/>
    </source>
</evidence>
<evidence type="ECO:0000256" key="6">
    <source>
        <dbReference type="ARBA" id="ARBA00022801"/>
    </source>
</evidence>
<dbReference type="GO" id="GO:0004197">
    <property type="term" value="F:cysteine-type endopeptidase activity"/>
    <property type="evidence" value="ECO:0007669"/>
    <property type="project" value="TreeGrafter"/>
</dbReference>
<reference evidence="14" key="1">
    <citation type="journal article" date="2020" name="Stud. Mycol.">
        <title>101 Dothideomycetes genomes: a test case for predicting lifestyles and emergence of pathogens.</title>
        <authorList>
            <person name="Haridas S."/>
            <person name="Albert R."/>
            <person name="Binder M."/>
            <person name="Bloem J."/>
            <person name="Labutti K."/>
            <person name="Salamov A."/>
            <person name="Andreopoulos B."/>
            <person name="Baker S."/>
            <person name="Barry K."/>
            <person name="Bills G."/>
            <person name="Bluhm B."/>
            <person name="Cannon C."/>
            <person name="Castanera R."/>
            <person name="Culley D."/>
            <person name="Daum C."/>
            <person name="Ezra D."/>
            <person name="Gonzalez J."/>
            <person name="Henrissat B."/>
            <person name="Kuo A."/>
            <person name="Liang C."/>
            <person name="Lipzen A."/>
            <person name="Lutzoni F."/>
            <person name="Magnuson J."/>
            <person name="Mondo S."/>
            <person name="Nolan M."/>
            <person name="Ohm R."/>
            <person name="Pangilinan J."/>
            <person name="Park H.-J."/>
            <person name="Ramirez L."/>
            <person name="Alfaro M."/>
            <person name="Sun H."/>
            <person name="Tritt A."/>
            <person name="Yoshinaga Y."/>
            <person name="Zwiers L.-H."/>
            <person name="Turgeon B."/>
            <person name="Goodwin S."/>
            <person name="Spatafora J."/>
            <person name="Crous P."/>
            <person name="Grigoriev I."/>
        </authorList>
    </citation>
    <scope>NUCLEOTIDE SEQUENCE</scope>
    <source>
        <strain evidence="14">CBS 269.34</strain>
    </source>
</reference>
<keyword evidence="3" id="KW-0813">Transport</keyword>
<dbReference type="GO" id="GO:0000045">
    <property type="term" value="P:autophagosome assembly"/>
    <property type="evidence" value="ECO:0007669"/>
    <property type="project" value="TreeGrafter"/>
</dbReference>
<dbReference type="GO" id="GO:0005634">
    <property type="term" value="C:nucleus"/>
    <property type="evidence" value="ECO:0007669"/>
    <property type="project" value="UniProtKB-SubCell"/>
</dbReference>
<name>A0A6A6RAH1_9PEZI</name>
<evidence type="ECO:0000256" key="12">
    <source>
        <dbReference type="SAM" id="MobiDB-lite"/>
    </source>
</evidence>
<dbReference type="EMBL" id="MU004182">
    <property type="protein sequence ID" value="KAF2501788.1"/>
    <property type="molecule type" value="Genomic_DNA"/>
</dbReference>
<dbReference type="PANTHER" id="PTHR22624:SF49">
    <property type="entry name" value="CYSTEINE PROTEASE"/>
    <property type="match status" value="1"/>
</dbReference>
<proteinExistence type="inferred from homology"/>
<keyword evidence="6 11" id="KW-0378">Hydrolase</keyword>
<keyword evidence="5 11" id="KW-0645">Protease</keyword>
<evidence type="ECO:0000256" key="4">
    <source>
        <dbReference type="ARBA" id="ARBA00022490"/>
    </source>
</evidence>
<keyword evidence="4 11" id="KW-0963">Cytoplasm</keyword>
<dbReference type="GO" id="GO:0000407">
    <property type="term" value="C:phagophore assembly site"/>
    <property type="evidence" value="ECO:0007669"/>
    <property type="project" value="UniProtKB-SubCell"/>
</dbReference>
<gene>
    <name evidence="14" type="ORF">BU16DRAFT_501136</name>
</gene>
<keyword evidence="8" id="KW-0653">Protein transport</keyword>
<dbReference type="AlphaFoldDB" id="A0A6A6RAH1"/>
<comment type="function">
    <text evidence="11">Required for selective autophagic degradation of the nucleus (nucleophagy) as well as for mitophagy which contributes to regulate mitochondrial quantity and quality by eliminating the mitochondria to a basal level to fulfill cellular energy requirements and preventing excess ROS production.</text>
</comment>
<feature type="domain" description="Peptidase C54 catalytic" evidence="13">
    <location>
        <begin position="111"/>
        <end position="400"/>
    </location>
</feature>
<dbReference type="Proteomes" id="UP000799750">
    <property type="component" value="Unassembled WGS sequence"/>
</dbReference>
<keyword evidence="9" id="KW-0072">Autophagy</keyword>
<evidence type="ECO:0000313" key="15">
    <source>
        <dbReference type="Proteomes" id="UP000799750"/>
    </source>
</evidence>
<dbReference type="GO" id="GO:0000423">
    <property type="term" value="P:mitophagy"/>
    <property type="evidence" value="ECO:0007669"/>
    <property type="project" value="TreeGrafter"/>
</dbReference>
<dbReference type="EC" id="3.4.22.-" evidence="11"/>
<keyword evidence="11" id="KW-0539">Nucleus</keyword>
<dbReference type="GO" id="GO:0015031">
    <property type="term" value="P:protein transport"/>
    <property type="evidence" value="ECO:0007669"/>
    <property type="project" value="UniProtKB-KW"/>
</dbReference>
<evidence type="ECO:0000256" key="8">
    <source>
        <dbReference type="ARBA" id="ARBA00022927"/>
    </source>
</evidence>
<evidence type="ECO:0000256" key="1">
    <source>
        <dbReference type="ARBA" id="ARBA00004329"/>
    </source>
</evidence>